<protein>
    <recommendedName>
        <fullName evidence="3">Ribbon-helix-helix protein CopG domain-containing protein</fullName>
    </recommendedName>
</protein>
<comment type="caution">
    <text evidence="1">The sequence shown here is derived from an EMBL/GenBank/DDBJ whole genome shotgun (WGS) entry which is preliminary data.</text>
</comment>
<dbReference type="EMBL" id="LBPY01000012">
    <property type="protein sequence ID" value="KKP66119.1"/>
    <property type="molecule type" value="Genomic_DNA"/>
</dbReference>
<evidence type="ECO:0008006" key="3">
    <source>
        <dbReference type="Google" id="ProtNLM"/>
    </source>
</evidence>
<dbReference type="GO" id="GO:0006355">
    <property type="term" value="P:regulation of DNA-templated transcription"/>
    <property type="evidence" value="ECO:0007669"/>
    <property type="project" value="InterPro"/>
</dbReference>
<reference evidence="1 2" key="1">
    <citation type="journal article" date="2015" name="Nature">
        <title>rRNA introns, odd ribosomes, and small enigmatic genomes across a large radiation of phyla.</title>
        <authorList>
            <person name="Brown C.T."/>
            <person name="Hug L.A."/>
            <person name="Thomas B.C."/>
            <person name="Sharon I."/>
            <person name="Castelle C.J."/>
            <person name="Singh A."/>
            <person name="Wilkins M.J."/>
            <person name="Williams K.H."/>
            <person name="Banfield J.F."/>
        </authorList>
    </citation>
    <scope>NUCLEOTIDE SEQUENCE [LARGE SCALE GENOMIC DNA]</scope>
</reference>
<organism evidence="1 2">
    <name type="scientific">Candidatus Nomurabacteria bacterium GW2011_GWE1_35_16</name>
    <dbReference type="NCBI Taxonomy" id="1618761"/>
    <lineage>
        <taxon>Bacteria</taxon>
        <taxon>Candidatus Nomuraibacteriota</taxon>
    </lineage>
</organism>
<dbReference type="Proteomes" id="UP000034952">
    <property type="component" value="Unassembled WGS sequence"/>
</dbReference>
<gene>
    <name evidence="1" type="ORF">UR64_C0012G0016</name>
</gene>
<dbReference type="SUPFAM" id="SSF47598">
    <property type="entry name" value="Ribbon-helix-helix"/>
    <property type="match status" value="1"/>
</dbReference>
<accession>A0A0G0B9V2</accession>
<name>A0A0G0B9V2_9BACT</name>
<sequence length="69" mass="7629">MTTISVPINSKLEESINNLIASGYGSNKADVVRRAITRLAEEEAVETVLRAQKEVGLRGDLRELAKKFK</sequence>
<evidence type="ECO:0000313" key="2">
    <source>
        <dbReference type="Proteomes" id="UP000034952"/>
    </source>
</evidence>
<dbReference type="InterPro" id="IPR010985">
    <property type="entry name" value="Ribbon_hlx_hlx"/>
</dbReference>
<evidence type="ECO:0000313" key="1">
    <source>
        <dbReference type="EMBL" id="KKP66119.1"/>
    </source>
</evidence>
<proteinExistence type="predicted"/>
<dbReference type="AlphaFoldDB" id="A0A0G0B9V2"/>